<dbReference type="SMART" id="SM00504">
    <property type="entry name" value="Ubox"/>
    <property type="match status" value="1"/>
</dbReference>
<dbReference type="EC" id="2.3.2.27" evidence="6"/>
<dbReference type="SUPFAM" id="SSF57850">
    <property type="entry name" value="RING/U-box"/>
    <property type="match status" value="1"/>
</dbReference>
<evidence type="ECO:0000259" key="11">
    <source>
        <dbReference type="PROSITE" id="PS51698"/>
    </source>
</evidence>
<dbReference type="UniPathway" id="UPA00143"/>
<dbReference type="GO" id="GO:0005737">
    <property type="term" value="C:cytoplasm"/>
    <property type="evidence" value="ECO:0007669"/>
    <property type="project" value="UniProtKB-SubCell"/>
</dbReference>
<dbReference type="Gene3D" id="3.30.40.10">
    <property type="entry name" value="Zinc/RING finger domain, C3HC4 (zinc finger)"/>
    <property type="match status" value="1"/>
</dbReference>
<keyword evidence="9" id="KW-0833">Ubl conjugation pathway</keyword>
<evidence type="ECO:0000256" key="7">
    <source>
        <dbReference type="ARBA" id="ARBA00022490"/>
    </source>
</evidence>
<evidence type="ECO:0000256" key="1">
    <source>
        <dbReference type="ARBA" id="ARBA00000900"/>
    </source>
</evidence>
<feature type="domain" description="U-box" evidence="11">
    <location>
        <begin position="785"/>
        <end position="858"/>
    </location>
</feature>
<sequence>MVPDLFELASEAPMQLAKCLASTATDPINSITFDVQGKNTSFYACLCEELHSQDGLDTTIDAVTKCITESLVKCKSLVDDIPDGGLGTKALYLTSALREMCSNKKAAVVLSNNPAFLLPPANTAQAVQVVKVDPPYMAQPQAAMSIRISGVKRRSGLGLESQTILGLVLRLGVPSASPTVVSAFQAPARRSPSDIRSTQAGFRRTLETYQSKCNELVKALLVSSGADSRQKVIQWITDALVINSNAAGSHPDPRKISTYEFLFNLSAVMLKMCDPFISDQKKAALVDPGFVCSPDALRGVYAITGDDALPRLGENVSTDGVTYNPKNSFVPLCFFYCSRALALSIVPDANLYENTLRRLSSLHRHINARGGDVVADPRFNMFLASQHSQEIVMQSPGYVSDVFRYYNLAAGLFLNMPKEQLKTMPEHIIGDICSVLVYGAQFAEKLMAGLDFSNLFKLVVMLLSKDCASLVRNYNVRAELGDVLHDVFLPSNSSDRRRNVPDSVTCDPLQMGQPYLTSNKLALETLAPSLLLLYGEVEHTGYYEKMSYRVKIAALLKYLWECPAHKPAFKAIAGDEESFDTFANGIVNEMNTQYADAIKALVSIRSTQLLMANQQEWATRGEEEREQIEERYANDESQSRNMLALCTSVLKMLGFLSTDDDIRTMFTKPEMRQRLADMLLFVLQKIVGSRGLDLKVDNPESYGFRPKEMLQDLCAVFSSFASDDEFQKSCARSGYYSPELMQKALKTCRKQGLLVGESLDLFTLLAGKVEDAHKALADEEELYDGAPEEFMDPITQEWMESPVTLPSGNVTDLKTIKQHLLNDPHDPFNRSPLNLDQCVPAKELREKMKAWLEEKKKTKGSS</sequence>
<keyword evidence="10" id="KW-0539">Nucleus</keyword>
<comment type="catalytic activity">
    <reaction evidence="1">
        <text>S-ubiquitinyl-[E2 ubiquitin-conjugating enzyme]-L-cysteine + [acceptor protein]-L-lysine = [E2 ubiquitin-conjugating enzyme]-L-cysteine + N(6)-ubiquitinyl-[acceptor protein]-L-lysine.</text>
        <dbReference type="EC" id="2.3.2.27"/>
    </reaction>
</comment>
<organism evidence="12 13">
    <name type="scientific">Thalassiosira oceanica</name>
    <name type="common">Marine diatom</name>
    <dbReference type="NCBI Taxonomy" id="159749"/>
    <lineage>
        <taxon>Eukaryota</taxon>
        <taxon>Sar</taxon>
        <taxon>Stramenopiles</taxon>
        <taxon>Ochrophyta</taxon>
        <taxon>Bacillariophyta</taxon>
        <taxon>Coscinodiscophyceae</taxon>
        <taxon>Thalassiosirophycidae</taxon>
        <taxon>Thalassiosirales</taxon>
        <taxon>Thalassiosiraceae</taxon>
        <taxon>Thalassiosira</taxon>
    </lineage>
</organism>
<dbReference type="Pfam" id="PF04564">
    <property type="entry name" value="U-box"/>
    <property type="match status" value="1"/>
</dbReference>
<evidence type="ECO:0000313" key="13">
    <source>
        <dbReference type="Proteomes" id="UP000266841"/>
    </source>
</evidence>
<comment type="pathway">
    <text evidence="4">Protein modification; protein ubiquitination.</text>
</comment>
<dbReference type="GO" id="GO:0034450">
    <property type="term" value="F:ubiquitin-ubiquitin ligase activity"/>
    <property type="evidence" value="ECO:0007669"/>
    <property type="project" value="InterPro"/>
</dbReference>
<evidence type="ECO:0000256" key="4">
    <source>
        <dbReference type="ARBA" id="ARBA00004906"/>
    </source>
</evidence>
<proteinExistence type="inferred from homology"/>
<evidence type="ECO:0000256" key="2">
    <source>
        <dbReference type="ARBA" id="ARBA00004123"/>
    </source>
</evidence>
<dbReference type="Proteomes" id="UP000266841">
    <property type="component" value="Unassembled WGS sequence"/>
</dbReference>
<dbReference type="GO" id="GO:0000151">
    <property type="term" value="C:ubiquitin ligase complex"/>
    <property type="evidence" value="ECO:0007669"/>
    <property type="project" value="InterPro"/>
</dbReference>
<dbReference type="EMBL" id="AGNL01048375">
    <property type="protein sequence ID" value="EJK45627.1"/>
    <property type="molecule type" value="Genomic_DNA"/>
</dbReference>
<name>K0RGE9_THAOC</name>
<evidence type="ECO:0000256" key="9">
    <source>
        <dbReference type="ARBA" id="ARBA00022786"/>
    </source>
</evidence>
<reference evidence="12 13" key="1">
    <citation type="journal article" date="2012" name="Genome Biol.">
        <title>Genome and low-iron response of an oceanic diatom adapted to chronic iron limitation.</title>
        <authorList>
            <person name="Lommer M."/>
            <person name="Specht M."/>
            <person name="Roy A.S."/>
            <person name="Kraemer L."/>
            <person name="Andreson R."/>
            <person name="Gutowska M.A."/>
            <person name="Wolf J."/>
            <person name="Bergner S.V."/>
            <person name="Schilhabel M.B."/>
            <person name="Klostermeier U.C."/>
            <person name="Beiko R.G."/>
            <person name="Rosenstiel P."/>
            <person name="Hippler M."/>
            <person name="Laroche J."/>
        </authorList>
    </citation>
    <scope>NUCLEOTIDE SEQUENCE [LARGE SCALE GENOMIC DNA]</scope>
    <source>
        <strain evidence="12 13">CCMP1005</strain>
    </source>
</reference>
<protein>
    <recommendedName>
        <fullName evidence="6">RING-type E3 ubiquitin transferase</fullName>
        <ecNumber evidence="6">2.3.2.27</ecNumber>
    </recommendedName>
</protein>
<dbReference type="GO" id="GO:0036503">
    <property type="term" value="P:ERAD pathway"/>
    <property type="evidence" value="ECO:0007669"/>
    <property type="project" value="InterPro"/>
</dbReference>
<dbReference type="GO" id="GO:0005634">
    <property type="term" value="C:nucleus"/>
    <property type="evidence" value="ECO:0007669"/>
    <property type="project" value="UniProtKB-SubCell"/>
</dbReference>
<dbReference type="FunFam" id="3.30.40.10:FF:000055">
    <property type="entry name" value="Ubiquitin conjugation factor e4 a"/>
    <property type="match status" value="1"/>
</dbReference>
<dbReference type="OMA" id="HERVEHE"/>
<gene>
    <name evidence="12" type="ORF">THAOC_35750</name>
</gene>
<evidence type="ECO:0000256" key="8">
    <source>
        <dbReference type="ARBA" id="ARBA00022679"/>
    </source>
</evidence>
<comment type="similarity">
    <text evidence="5">Belongs to the ubiquitin conjugation factor E4 family.</text>
</comment>
<dbReference type="PANTHER" id="PTHR13931:SF2">
    <property type="entry name" value="UBIQUITIN CONJUGATION FACTOR E4 B"/>
    <property type="match status" value="1"/>
</dbReference>
<evidence type="ECO:0000256" key="5">
    <source>
        <dbReference type="ARBA" id="ARBA00007434"/>
    </source>
</evidence>
<dbReference type="InterPro" id="IPR003613">
    <property type="entry name" value="Ubox_domain"/>
</dbReference>
<evidence type="ECO:0000256" key="10">
    <source>
        <dbReference type="ARBA" id="ARBA00023242"/>
    </source>
</evidence>
<dbReference type="OrthoDB" id="20295at2759"/>
<dbReference type="GO" id="GO:0006511">
    <property type="term" value="P:ubiquitin-dependent protein catabolic process"/>
    <property type="evidence" value="ECO:0007669"/>
    <property type="project" value="InterPro"/>
</dbReference>
<dbReference type="AlphaFoldDB" id="K0RGE9"/>
<keyword evidence="13" id="KW-1185">Reference proteome</keyword>
<evidence type="ECO:0000256" key="6">
    <source>
        <dbReference type="ARBA" id="ARBA00012483"/>
    </source>
</evidence>
<comment type="subcellular location">
    <subcellularLocation>
        <location evidence="3">Cytoplasm</location>
    </subcellularLocation>
    <subcellularLocation>
        <location evidence="2">Nucleus</location>
    </subcellularLocation>
</comment>
<keyword evidence="8" id="KW-0808">Transferase</keyword>
<dbReference type="Pfam" id="PF10408">
    <property type="entry name" value="Ufd2P_core"/>
    <property type="match status" value="1"/>
</dbReference>
<dbReference type="PROSITE" id="PS51698">
    <property type="entry name" value="U_BOX"/>
    <property type="match status" value="1"/>
</dbReference>
<evidence type="ECO:0000256" key="3">
    <source>
        <dbReference type="ARBA" id="ARBA00004496"/>
    </source>
</evidence>
<accession>K0RGE9</accession>
<dbReference type="GO" id="GO:0000209">
    <property type="term" value="P:protein polyubiquitination"/>
    <property type="evidence" value="ECO:0007669"/>
    <property type="project" value="TreeGrafter"/>
</dbReference>
<dbReference type="eggNOG" id="KOG2042">
    <property type="taxonomic scope" value="Eukaryota"/>
</dbReference>
<evidence type="ECO:0000313" key="12">
    <source>
        <dbReference type="EMBL" id="EJK45627.1"/>
    </source>
</evidence>
<dbReference type="InterPro" id="IPR013083">
    <property type="entry name" value="Znf_RING/FYVE/PHD"/>
</dbReference>
<dbReference type="InterPro" id="IPR019474">
    <property type="entry name" value="Ub_conjug_fac_E4_core"/>
</dbReference>
<dbReference type="InterPro" id="IPR045132">
    <property type="entry name" value="UBE4"/>
</dbReference>
<dbReference type="PANTHER" id="PTHR13931">
    <property type="entry name" value="UBIQUITINATION FACTOR E4"/>
    <property type="match status" value="1"/>
</dbReference>
<keyword evidence="7" id="KW-0963">Cytoplasm</keyword>
<comment type="caution">
    <text evidence="12">The sequence shown here is derived from an EMBL/GenBank/DDBJ whole genome shotgun (WGS) entry which is preliminary data.</text>
</comment>